<evidence type="ECO:0000313" key="3">
    <source>
        <dbReference type="Proteomes" id="UP000320707"/>
    </source>
</evidence>
<reference evidence="2 3" key="1">
    <citation type="journal article" date="2019" name="Microbiol. Resour. Announc.">
        <title>High-quality draft genome sequence of Fusarium oxysporum f. sp. cubense strain 160527, a causal agent of Panama disease.</title>
        <authorList>
            <person name="Asai S."/>
            <person name="Ayukawa Y."/>
            <person name="Gan P."/>
            <person name="Masuda S."/>
            <person name="Komatsu K."/>
            <person name="Shirasu K."/>
            <person name="Arie T."/>
        </authorList>
    </citation>
    <scope>NUCLEOTIDE SEQUENCE [LARGE SCALE GENOMIC DNA]</scope>
    <source>
        <strain evidence="2 3">160527</strain>
    </source>
</reference>
<keyword evidence="1" id="KW-0732">Signal</keyword>
<proteinExistence type="predicted"/>
<organism evidence="2 3">
    <name type="scientific">Fusarium oxysporum f. sp. cubense</name>
    <dbReference type="NCBI Taxonomy" id="61366"/>
    <lineage>
        <taxon>Eukaryota</taxon>
        <taxon>Fungi</taxon>
        <taxon>Dikarya</taxon>
        <taxon>Ascomycota</taxon>
        <taxon>Pezizomycotina</taxon>
        <taxon>Sordariomycetes</taxon>
        <taxon>Hypocreomycetidae</taxon>
        <taxon>Hypocreales</taxon>
        <taxon>Nectriaceae</taxon>
        <taxon>Fusarium</taxon>
        <taxon>Fusarium oxysporum species complex</taxon>
    </lineage>
</organism>
<protein>
    <submittedName>
        <fullName evidence="2">Uncharacterized protein</fullName>
    </submittedName>
</protein>
<accession>A0A559LLT6</accession>
<evidence type="ECO:0000313" key="2">
    <source>
        <dbReference type="EMBL" id="TVY75242.1"/>
    </source>
</evidence>
<dbReference type="AlphaFoldDB" id="A0A559LLT6"/>
<comment type="caution">
    <text evidence="2">The sequence shown here is derived from an EMBL/GenBank/DDBJ whole genome shotgun (WGS) entry which is preliminary data.</text>
</comment>
<gene>
    <name evidence="2" type="ORF">Focb16_v005379</name>
</gene>
<name>A0A559LLT6_FUSOC</name>
<evidence type="ECO:0000256" key="1">
    <source>
        <dbReference type="SAM" id="SignalP"/>
    </source>
</evidence>
<dbReference type="Proteomes" id="UP000320707">
    <property type="component" value="Unassembled WGS sequence"/>
</dbReference>
<sequence length="147" mass="15495">MKRSFALNALMASSLAAAYNVVIAPTEYKQLQGLNIVAKNGGFFVTNKGTPADFEGGDGTLKVNGQPVYIGPEGHVGYGKAPSGAVTSGWIKDSEELHWTKGAIFACPDVSFNVGTPTAYELYANHEGTPNGQGDDCFSVHLAMKHS</sequence>
<feature type="signal peptide" evidence="1">
    <location>
        <begin position="1"/>
        <end position="18"/>
    </location>
</feature>
<feature type="chain" id="PRO_5022134036" evidence="1">
    <location>
        <begin position="19"/>
        <end position="147"/>
    </location>
</feature>
<dbReference type="EMBL" id="SRMI01000003">
    <property type="protein sequence ID" value="TVY75242.1"/>
    <property type="molecule type" value="Genomic_DNA"/>
</dbReference>